<dbReference type="GO" id="GO:0005125">
    <property type="term" value="F:cytokine activity"/>
    <property type="evidence" value="ECO:0007669"/>
    <property type="project" value="UniProtKB-KW"/>
</dbReference>
<keyword evidence="10" id="KW-1185">Reference proteome</keyword>
<feature type="compositionally biased region" description="Pro residues" evidence="8">
    <location>
        <begin position="460"/>
        <end position="478"/>
    </location>
</feature>
<reference evidence="9" key="3">
    <citation type="submission" date="2025-09" db="UniProtKB">
        <authorList>
            <consortium name="Ensembl"/>
        </authorList>
    </citation>
    <scope>IDENTIFICATION</scope>
    <source>
        <strain evidence="9">Brown Norway</strain>
    </source>
</reference>
<dbReference type="GO" id="GO:0008283">
    <property type="term" value="P:cell population proliferation"/>
    <property type="evidence" value="ECO:0007669"/>
    <property type="project" value="InterPro"/>
</dbReference>
<dbReference type="RGD" id="621438">
    <property type="gene designation" value="Thpo"/>
</dbReference>
<dbReference type="AGR" id="RGD:11455920"/>
<comment type="subcellular location">
    <subcellularLocation>
        <location evidence="1">Secreted</location>
    </subcellularLocation>
</comment>
<dbReference type="GO" id="GO:1902035">
    <property type="term" value="P:positive regulation of hematopoietic stem cell proliferation"/>
    <property type="evidence" value="ECO:0007669"/>
    <property type="project" value="Ensembl"/>
</dbReference>
<accession>A0A8L2QZ16</accession>
<evidence type="ECO:0000256" key="2">
    <source>
        <dbReference type="ARBA" id="ARBA00005782"/>
    </source>
</evidence>
<dbReference type="GeneTree" id="ENSGT00390000006294"/>
<gene>
    <name evidence="12" type="primary">Thpo</name>
    <name evidence="9 11" type="synonym">Thpol1</name>
</gene>
<comment type="similarity">
    <text evidence="2">Belongs to the EPO/TPO family.</text>
</comment>
<reference evidence="9" key="1">
    <citation type="submission" date="2024-01" db="EMBL/GenBank/DDBJ databases">
        <title>GRCr8: a new rat reference genome assembly contstructed from accurate long reads and long range scaffolding.</title>
        <authorList>
            <person name="Doris P.A."/>
            <person name="Kalbfleisch T."/>
            <person name="Li K."/>
            <person name="Howe K."/>
            <person name="Wood J."/>
        </authorList>
    </citation>
    <scope>NUCLEOTIDE SEQUENCE [LARGE SCALE GENOMIC DNA]</scope>
    <source>
        <strain evidence="9">Brown Norway</strain>
    </source>
</reference>
<protein>
    <submittedName>
        <fullName evidence="9">Thrombopoietin</fullName>
    </submittedName>
</protein>
<dbReference type="Ensembl" id="ENSRNOT00000072402.3">
    <property type="protein sequence ID" value="ENSRNOP00000067269.3"/>
    <property type="gene ID" value="ENSRNOG00000046850.3"/>
</dbReference>
<dbReference type="OMA" id="HEPVNGT"/>
<dbReference type="PRINTS" id="PR01485">
    <property type="entry name" value="THROMBOPTN"/>
</dbReference>
<dbReference type="GO" id="GO:0097696">
    <property type="term" value="P:cell surface receptor signaling pathway via STAT"/>
    <property type="evidence" value="ECO:0007669"/>
    <property type="project" value="Ensembl"/>
</dbReference>
<dbReference type="GO" id="GO:0035855">
    <property type="term" value="P:megakaryocyte development"/>
    <property type="evidence" value="ECO:0007669"/>
    <property type="project" value="Ensembl"/>
</dbReference>
<keyword evidence="7" id="KW-0325">Glycoprotein</keyword>
<evidence type="ECO:0000256" key="7">
    <source>
        <dbReference type="ARBA" id="ARBA00023180"/>
    </source>
</evidence>
<name>A0A8L2QZ16_RAT</name>
<sequence>MCPGHETAPAIQILSRACVGGGTGLHSPTMVQPWALGPVDRKRSRHFRGLHQGLVALCSLIGRKWPGQASDPTTEEGLYPSQCLPTYLLPRVLPTVYLGPEALLHLDRFLGPPVPTPLCAEVQKLKPSPWPQERFRGEAPHREPLQSDTLGRMELTDLLLVAILLLTARLTLSSPVPPACDPRLLNKLLRDSYLLHSRLSQCPDVNPLSIPVLLPAVDFSLGEWKTQTEQSKAQDILGAVSLLLEGVMAARGQLEPSCLSSLLGQLSGQVRLLLGALQGLLGTQLPPQGRTTAHKDPSALFLSLQQLLRGKVRFLLLVEGPALCVRRTLPTTAVPSRTSQLLTLNKFPNRTSGLLETNFSVVARTAGPGLLNRLQGFRAKIIPGQLNQTSGSLDQIPGYLNGTHEPVNGTHGLFAGTSLQTLEAPDVVPGAFNKGSLPLNLQSGLPPIPSLAADGYTLFPPSPTFPTPGSPPQLPPVS</sequence>
<dbReference type="Proteomes" id="UP000002494">
    <property type="component" value="Chromosome 11"/>
</dbReference>
<dbReference type="PANTHER" id="PTHR10560:SF0">
    <property type="entry name" value="THROMBOPOIETIN"/>
    <property type="match status" value="1"/>
</dbReference>
<evidence type="ECO:0000256" key="5">
    <source>
        <dbReference type="ARBA" id="ARBA00022729"/>
    </source>
</evidence>
<keyword evidence="6" id="KW-1015">Disulfide bond</keyword>
<keyword evidence="5" id="KW-0732">Signal</keyword>
<dbReference type="PANTHER" id="PTHR10560">
    <property type="entry name" value="THROMBOPOIETIN"/>
    <property type="match status" value="1"/>
</dbReference>
<organism evidence="9 10">
    <name type="scientific">Rattus norvegicus</name>
    <name type="common">Rat</name>
    <dbReference type="NCBI Taxonomy" id="10116"/>
    <lineage>
        <taxon>Eukaryota</taxon>
        <taxon>Metazoa</taxon>
        <taxon>Chordata</taxon>
        <taxon>Craniata</taxon>
        <taxon>Vertebrata</taxon>
        <taxon>Euteleostomi</taxon>
        <taxon>Mammalia</taxon>
        <taxon>Eutheria</taxon>
        <taxon>Euarchontoglires</taxon>
        <taxon>Glires</taxon>
        <taxon>Rodentia</taxon>
        <taxon>Myomorpha</taxon>
        <taxon>Muroidea</taxon>
        <taxon>Muridae</taxon>
        <taxon>Murinae</taxon>
        <taxon>Rattus</taxon>
    </lineage>
</organism>
<dbReference type="InterPro" id="IPR019767">
    <property type="entry name" value="EPO/TPO_CS"/>
</dbReference>
<evidence type="ECO:0000256" key="6">
    <source>
        <dbReference type="ARBA" id="ARBA00023157"/>
    </source>
</evidence>
<evidence type="ECO:0000313" key="12">
    <source>
        <dbReference type="RGD" id="621438"/>
    </source>
</evidence>
<dbReference type="GO" id="GO:0051897">
    <property type="term" value="P:positive regulation of phosphatidylinositol 3-kinase/protein kinase B signal transduction"/>
    <property type="evidence" value="ECO:0007669"/>
    <property type="project" value="Ensembl"/>
</dbReference>
<dbReference type="Gene3D" id="1.20.1250.10">
    <property type="match status" value="1"/>
</dbReference>
<dbReference type="AlphaFoldDB" id="A0A8L2QZ16"/>
<dbReference type="GO" id="GO:0005179">
    <property type="term" value="F:hormone activity"/>
    <property type="evidence" value="ECO:0007669"/>
    <property type="project" value="UniProtKB-KW"/>
</dbReference>
<feature type="region of interest" description="Disordered" evidence="8">
    <location>
        <begin position="459"/>
        <end position="478"/>
    </location>
</feature>
<evidence type="ECO:0000313" key="10">
    <source>
        <dbReference type="Proteomes" id="UP000002494"/>
    </source>
</evidence>
<evidence type="ECO:0000256" key="4">
    <source>
        <dbReference type="ARBA" id="ARBA00022702"/>
    </source>
</evidence>
<proteinExistence type="inferred from homology"/>
<dbReference type="SUPFAM" id="SSF47266">
    <property type="entry name" value="4-helical cytokines"/>
    <property type="match status" value="1"/>
</dbReference>
<dbReference type="InterPro" id="IPR009079">
    <property type="entry name" value="4_helix_cytokine-like_core"/>
</dbReference>
<evidence type="ECO:0000256" key="1">
    <source>
        <dbReference type="ARBA" id="ARBA00004613"/>
    </source>
</evidence>
<keyword evidence="3" id="KW-0964">Secreted</keyword>
<dbReference type="GO" id="GO:0043410">
    <property type="term" value="P:positive regulation of MAPK cascade"/>
    <property type="evidence" value="ECO:0007669"/>
    <property type="project" value="Ensembl"/>
</dbReference>
<keyword evidence="4" id="KW-0372">Hormone</keyword>
<dbReference type="InterPro" id="IPR003978">
    <property type="entry name" value="Thrombopoietin"/>
</dbReference>
<evidence type="ECO:0000256" key="8">
    <source>
        <dbReference type="SAM" id="MobiDB-lite"/>
    </source>
</evidence>
<dbReference type="GO" id="GO:0005615">
    <property type="term" value="C:extracellular space"/>
    <property type="evidence" value="ECO:0007669"/>
    <property type="project" value="UniProtKB-KW"/>
</dbReference>
<evidence type="ECO:0000313" key="11">
    <source>
        <dbReference type="RGD" id="11455920"/>
    </source>
</evidence>
<reference evidence="9" key="2">
    <citation type="submission" date="2025-08" db="UniProtKB">
        <authorList>
            <consortium name="Ensembl"/>
        </authorList>
    </citation>
    <scope>IDENTIFICATION</scope>
    <source>
        <strain evidence="9">Brown Norway</strain>
    </source>
</reference>
<dbReference type="InterPro" id="IPR001323">
    <property type="entry name" value="EPO_TPO"/>
</dbReference>
<dbReference type="RGD" id="11455920">
    <property type="gene designation" value="Thpol1"/>
</dbReference>
<evidence type="ECO:0000313" key="9">
    <source>
        <dbReference type="Ensembl" id="ENSRNOP00000067269.3"/>
    </source>
</evidence>
<dbReference type="GO" id="GO:0038163">
    <property type="term" value="P:thrombopoietin-mediated signaling pathway"/>
    <property type="evidence" value="ECO:0007669"/>
    <property type="project" value="Ensembl"/>
</dbReference>
<dbReference type="Pfam" id="PF00758">
    <property type="entry name" value="EPO_TPO"/>
    <property type="match status" value="1"/>
</dbReference>
<dbReference type="PROSITE" id="PS00817">
    <property type="entry name" value="EPO_TPO"/>
    <property type="match status" value="1"/>
</dbReference>
<evidence type="ECO:0000256" key="3">
    <source>
        <dbReference type="ARBA" id="ARBA00022525"/>
    </source>
</evidence>